<protein>
    <recommendedName>
        <fullName evidence="1">P-type ATPase A domain-containing protein</fullName>
    </recommendedName>
</protein>
<dbReference type="Gene3D" id="2.70.150.10">
    <property type="entry name" value="Calcium-transporting ATPase, cytoplasmic transduction domain A"/>
    <property type="match status" value="1"/>
</dbReference>
<dbReference type="RefSeq" id="XP_009525116.1">
    <property type="nucleotide sequence ID" value="XM_009526821.1"/>
</dbReference>
<dbReference type="GeneID" id="20637948"/>
<evidence type="ECO:0000313" key="3">
    <source>
        <dbReference type="Proteomes" id="UP000002640"/>
    </source>
</evidence>
<dbReference type="EMBL" id="JH159153">
    <property type="protein sequence ID" value="EGZ22399.1"/>
    <property type="molecule type" value="Genomic_DNA"/>
</dbReference>
<dbReference type="KEGG" id="psoj:PHYSODRAFT_249668"/>
<dbReference type="Proteomes" id="UP000002640">
    <property type="component" value="Unassembled WGS sequence"/>
</dbReference>
<accession>G4Z6F1</accession>
<evidence type="ECO:0000259" key="1">
    <source>
        <dbReference type="Pfam" id="PF00122"/>
    </source>
</evidence>
<keyword evidence="3" id="KW-1185">Reference proteome</keyword>
<dbReference type="InterPro" id="IPR059000">
    <property type="entry name" value="ATPase_P-type_domA"/>
</dbReference>
<dbReference type="STRING" id="1094619.G4Z6F1"/>
<organism evidence="2 3">
    <name type="scientific">Phytophthora sojae (strain P6497)</name>
    <name type="common">Soybean stem and root rot agent</name>
    <name type="synonym">Phytophthora megasperma f. sp. glycines</name>
    <dbReference type="NCBI Taxonomy" id="1094619"/>
    <lineage>
        <taxon>Eukaryota</taxon>
        <taxon>Sar</taxon>
        <taxon>Stramenopiles</taxon>
        <taxon>Oomycota</taxon>
        <taxon>Peronosporomycetes</taxon>
        <taxon>Peronosporales</taxon>
        <taxon>Peronosporaceae</taxon>
        <taxon>Phytophthora</taxon>
    </lineage>
</organism>
<reference evidence="2 3" key="1">
    <citation type="journal article" date="2006" name="Science">
        <title>Phytophthora genome sequences uncover evolutionary origins and mechanisms of pathogenesis.</title>
        <authorList>
            <person name="Tyler B.M."/>
            <person name="Tripathy S."/>
            <person name="Zhang X."/>
            <person name="Dehal P."/>
            <person name="Jiang R.H."/>
            <person name="Aerts A."/>
            <person name="Arredondo F.D."/>
            <person name="Baxter L."/>
            <person name="Bensasson D."/>
            <person name="Beynon J.L."/>
            <person name="Chapman J."/>
            <person name="Damasceno C.M."/>
            <person name="Dorrance A.E."/>
            <person name="Dou D."/>
            <person name="Dickerman A.W."/>
            <person name="Dubchak I.L."/>
            <person name="Garbelotto M."/>
            <person name="Gijzen M."/>
            <person name="Gordon S.G."/>
            <person name="Govers F."/>
            <person name="Grunwald N.J."/>
            <person name="Huang W."/>
            <person name="Ivors K.L."/>
            <person name="Jones R.W."/>
            <person name="Kamoun S."/>
            <person name="Krampis K."/>
            <person name="Lamour K.H."/>
            <person name="Lee M.K."/>
            <person name="McDonald W.H."/>
            <person name="Medina M."/>
            <person name="Meijer H.J."/>
            <person name="Nordberg E.K."/>
            <person name="Maclean D.J."/>
            <person name="Ospina-Giraldo M.D."/>
            <person name="Morris P.F."/>
            <person name="Phuntumart V."/>
            <person name="Putnam N.H."/>
            <person name="Rash S."/>
            <person name="Rose J.K."/>
            <person name="Sakihama Y."/>
            <person name="Salamov A.A."/>
            <person name="Savidor A."/>
            <person name="Scheuring C.F."/>
            <person name="Smith B.M."/>
            <person name="Sobral B.W."/>
            <person name="Terry A."/>
            <person name="Torto-Alalibo T.A."/>
            <person name="Win J."/>
            <person name="Xu Z."/>
            <person name="Zhang H."/>
            <person name="Grigoriev I.V."/>
            <person name="Rokhsar D.S."/>
            <person name="Boore J.L."/>
        </authorList>
    </citation>
    <scope>NUCLEOTIDE SEQUENCE [LARGE SCALE GENOMIC DNA]</scope>
    <source>
        <strain evidence="2 3">P6497</strain>
    </source>
</reference>
<proteinExistence type="predicted"/>
<name>G4Z6F1_PHYSP</name>
<dbReference type="InParanoid" id="G4Z6F1"/>
<dbReference type="InterPro" id="IPR008250">
    <property type="entry name" value="ATPase_P-typ_transduc_dom_A_sf"/>
</dbReference>
<dbReference type="AlphaFoldDB" id="G4Z6F1"/>
<dbReference type="SMR" id="G4Z6F1"/>
<gene>
    <name evidence="2" type="ORF">PHYSODRAFT_249668</name>
</gene>
<feature type="domain" description="P-type ATPase A" evidence="1">
    <location>
        <begin position="54"/>
        <end position="95"/>
    </location>
</feature>
<dbReference type="Pfam" id="PF00122">
    <property type="entry name" value="E1-E2_ATPase"/>
    <property type="match status" value="1"/>
</dbReference>
<evidence type="ECO:0000313" key="2">
    <source>
        <dbReference type="EMBL" id="EGZ22399.1"/>
    </source>
</evidence>
<sequence>MAINQKTTHDENDDADGVSSVNGAFVAAIKTSYDELKIGNDVAALEAHGFRDGDDPITLSAGSAVPADCDLCEGNPVQIDQAALTGESFPVTVTTATTPRWTPRS</sequence>
<dbReference type="SUPFAM" id="SSF81653">
    <property type="entry name" value="Calcium ATPase, transduction domain A"/>
    <property type="match status" value="1"/>
</dbReference>